<comment type="caution">
    <text evidence="2">The sequence shown here is derived from an EMBL/GenBank/DDBJ whole genome shotgun (WGS) entry which is preliminary data.</text>
</comment>
<accession>A0ABT1UNR1</accession>
<evidence type="ECO:0000313" key="3">
    <source>
        <dbReference type="Proteomes" id="UP001204746"/>
    </source>
</evidence>
<name>A0ABT1UNR1_9ACTN</name>
<evidence type="ECO:0000313" key="2">
    <source>
        <dbReference type="EMBL" id="MCQ8186760.1"/>
    </source>
</evidence>
<gene>
    <name evidence="2" type="ORF">NP777_00530</name>
</gene>
<feature type="compositionally biased region" description="Basic and acidic residues" evidence="1">
    <location>
        <begin position="32"/>
        <end position="55"/>
    </location>
</feature>
<dbReference type="EMBL" id="JANIAA010000001">
    <property type="protein sequence ID" value="MCQ8186760.1"/>
    <property type="molecule type" value="Genomic_DNA"/>
</dbReference>
<organism evidence="2 3">
    <name type="scientific">Streptomyces rugosispiralis</name>
    <dbReference type="NCBI Taxonomy" id="2967341"/>
    <lineage>
        <taxon>Bacteria</taxon>
        <taxon>Bacillati</taxon>
        <taxon>Actinomycetota</taxon>
        <taxon>Actinomycetes</taxon>
        <taxon>Kitasatosporales</taxon>
        <taxon>Streptomycetaceae</taxon>
        <taxon>Streptomyces</taxon>
    </lineage>
</organism>
<proteinExistence type="predicted"/>
<sequence>MYGRRRRIAARLERLEEHWEDRRGRSPASGPHEWRHGSEPARRPDRFPRPAEKRQAIRHKSFSPARESPDEA</sequence>
<dbReference type="RefSeq" id="WP_256647963.1">
    <property type="nucleotide sequence ID" value="NZ_JANIAA010000001.1"/>
</dbReference>
<protein>
    <submittedName>
        <fullName evidence="2">Uncharacterized protein</fullName>
    </submittedName>
</protein>
<reference evidence="2 3" key="1">
    <citation type="submission" date="2022-07" db="EMBL/GenBank/DDBJ databases">
        <authorList>
            <person name="Phongsopitanun W."/>
            <person name="Tanasupawat S."/>
        </authorList>
    </citation>
    <scope>NUCLEOTIDE SEQUENCE [LARGE SCALE GENOMIC DNA]</scope>
    <source>
        <strain evidence="2 3">RCU-064</strain>
    </source>
</reference>
<keyword evidence="3" id="KW-1185">Reference proteome</keyword>
<feature type="region of interest" description="Disordered" evidence="1">
    <location>
        <begin position="15"/>
        <end position="72"/>
    </location>
</feature>
<feature type="compositionally biased region" description="Basic and acidic residues" evidence="1">
    <location>
        <begin position="15"/>
        <end position="24"/>
    </location>
</feature>
<evidence type="ECO:0000256" key="1">
    <source>
        <dbReference type="SAM" id="MobiDB-lite"/>
    </source>
</evidence>
<dbReference type="Proteomes" id="UP001204746">
    <property type="component" value="Unassembled WGS sequence"/>
</dbReference>